<evidence type="ECO:0000313" key="5">
    <source>
        <dbReference type="EMBL" id="RIY09566.1"/>
    </source>
</evidence>
<keyword evidence="1" id="KW-0808">Transferase</keyword>
<dbReference type="EMBL" id="QYCN01000016">
    <property type="protein sequence ID" value="RIY09566.1"/>
    <property type="molecule type" value="Genomic_DNA"/>
</dbReference>
<dbReference type="GO" id="GO:0004315">
    <property type="term" value="F:3-oxoacyl-[acyl-carrier-protein] synthase activity"/>
    <property type="evidence" value="ECO:0007669"/>
    <property type="project" value="InterPro"/>
</dbReference>
<proteinExistence type="predicted"/>
<accession>A0A418QWI5</accession>
<dbReference type="InterPro" id="IPR013751">
    <property type="entry name" value="ACP_syn_III_N"/>
</dbReference>
<reference evidence="5 6" key="1">
    <citation type="submission" date="2018-09" db="EMBL/GenBank/DDBJ databases">
        <authorList>
            <person name="Zeman M."/>
            <person name="Pardy F."/>
        </authorList>
    </citation>
    <scope>NUCLEOTIDE SEQUENCE [LARGE SCALE GENOMIC DNA]</scope>
    <source>
        <strain evidence="5 6">CCM 8852</strain>
    </source>
</reference>
<dbReference type="GO" id="GO:0044550">
    <property type="term" value="P:secondary metabolite biosynthetic process"/>
    <property type="evidence" value="ECO:0007669"/>
    <property type="project" value="TreeGrafter"/>
</dbReference>
<dbReference type="Gene3D" id="3.40.47.10">
    <property type="match status" value="2"/>
</dbReference>
<comment type="caution">
    <text evidence="5">The sequence shown here is derived from an EMBL/GenBank/DDBJ whole genome shotgun (WGS) entry which is preliminary data.</text>
</comment>
<protein>
    <submittedName>
        <fullName evidence="5">3-ketoacyl-ACP synthase</fullName>
    </submittedName>
</protein>
<dbReference type="AlphaFoldDB" id="A0A418QWI5"/>
<organism evidence="5 6">
    <name type="scientific">Hymenobacter rubripertinctus</name>
    <dbReference type="NCBI Taxonomy" id="2029981"/>
    <lineage>
        <taxon>Bacteria</taxon>
        <taxon>Pseudomonadati</taxon>
        <taxon>Bacteroidota</taxon>
        <taxon>Cytophagia</taxon>
        <taxon>Cytophagales</taxon>
        <taxon>Hymenobacteraceae</taxon>
        <taxon>Hymenobacter</taxon>
    </lineage>
</organism>
<evidence type="ECO:0000259" key="4">
    <source>
        <dbReference type="Pfam" id="PF08545"/>
    </source>
</evidence>
<dbReference type="Proteomes" id="UP000284250">
    <property type="component" value="Unassembled WGS sequence"/>
</dbReference>
<evidence type="ECO:0000259" key="3">
    <source>
        <dbReference type="Pfam" id="PF08541"/>
    </source>
</evidence>
<dbReference type="OrthoDB" id="9815506at2"/>
<sequence length="344" mass="37888">MLPNAAIRSLAIQMPSRHVRNDEEPYASIPDIPHNWWRFWGIKARYLIDREQGETAETLAVQAAEKALAQARLRPQDIDLILCNSTCFAGWSTERSKALPRFAQQLKIRLGCVGALAIDVEQECITFLISLQMATHYIASGQARHVLVCASEYISGVLDFSDLSSTTFGDGAAVAVVSADSASAGKLLASSYASNADFYDLATVKWRYPVNGPPQPEQFWSYFTLDRNAPAEMQKFVPEGVPAVVRKALAKAELTPDDIDFYVFHQPSKILVSLWANNLGVDEDRFLLTLGEYGCMVSVSMPVTLYEALRQGLIKPGNRVVIAGAATGWGFGAQVWEVGPIQWN</sequence>
<feature type="domain" description="Beta-ketoacyl-[acyl-carrier-protein] synthase III N-terminal" evidence="4">
    <location>
        <begin position="118"/>
        <end position="195"/>
    </location>
</feature>
<dbReference type="SUPFAM" id="SSF53901">
    <property type="entry name" value="Thiolase-like"/>
    <property type="match status" value="1"/>
</dbReference>
<dbReference type="RefSeq" id="WP_119656068.1">
    <property type="nucleotide sequence ID" value="NZ_JBHUOI010000044.1"/>
</dbReference>
<dbReference type="PANTHER" id="PTHR34069">
    <property type="entry name" value="3-OXOACYL-[ACYL-CARRIER-PROTEIN] SYNTHASE 3"/>
    <property type="match status" value="1"/>
</dbReference>
<evidence type="ECO:0000313" key="6">
    <source>
        <dbReference type="Proteomes" id="UP000284250"/>
    </source>
</evidence>
<dbReference type="InterPro" id="IPR016039">
    <property type="entry name" value="Thiolase-like"/>
</dbReference>
<keyword evidence="2" id="KW-0012">Acyltransferase</keyword>
<evidence type="ECO:0000256" key="2">
    <source>
        <dbReference type="ARBA" id="ARBA00023315"/>
    </source>
</evidence>
<evidence type="ECO:0000256" key="1">
    <source>
        <dbReference type="ARBA" id="ARBA00022679"/>
    </source>
</evidence>
<dbReference type="PANTHER" id="PTHR34069:SF2">
    <property type="entry name" value="BETA-KETOACYL-[ACYL-CARRIER-PROTEIN] SYNTHASE III"/>
    <property type="match status" value="1"/>
</dbReference>
<dbReference type="CDD" id="cd00830">
    <property type="entry name" value="KAS_III"/>
    <property type="match status" value="1"/>
</dbReference>
<feature type="domain" description="Beta-ketoacyl-[acyl-carrier-protein] synthase III C-terminal" evidence="3">
    <location>
        <begin position="249"/>
        <end position="337"/>
    </location>
</feature>
<dbReference type="GO" id="GO:0006633">
    <property type="term" value="P:fatty acid biosynthetic process"/>
    <property type="evidence" value="ECO:0007669"/>
    <property type="project" value="InterPro"/>
</dbReference>
<dbReference type="Pfam" id="PF08545">
    <property type="entry name" value="ACP_syn_III"/>
    <property type="match status" value="1"/>
</dbReference>
<keyword evidence="6" id="KW-1185">Reference proteome</keyword>
<gene>
    <name evidence="5" type="ORF">D0T11_12155</name>
</gene>
<dbReference type="Pfam" id="PF08541">
    <property type="entry name" value="ACP_syn_III_C"/>
    <property type="match status" value="1"/>
</dbReference>
<name>A0A418QWI5_9BACT</name>
<dbReference type="InterPro" id="IPR013747">
    <property type="entry name" value="ACP_syn_III_C"/>
</dbReference>
<reference evidence="5 6" key="2">
    <citation type="submission" date="2019-01" db="EMBL/GenBank/DDBJ databases">
        <title>Hymenobacter humicola sp. nov., isolated from soils in Antarctica.</title>
        <authorList>
            <person name="Sedlacek I."/>
            <person name="Holochova P."/>
            <person name="Kralova S."/>
            <person name="Pantucek R."/>
            <person name="Stankova E."/>
            <person name="Vrbovska V."/>
            <person name="Kristofova L."/>
            <person name="Svec P."/>
            <person name="Busse H.-J."/>
        </authorList>
    </citation>
    <scope>NUCLEOTIDE SEQUENCE [LARGE SCALE GENOMIC DNA]</scope>
    <source>
        <strain evidence="5 6">CCM 8852</strain>
    </source>
</reference>